<dbReference type="InterPro" id="IPR013785">
    <property type="entry name" value="Aldolase_TIM"/>
</dbReference>
<dbReference type="PROSITE" id="PS01087">
    <property type="entry name" value="RADICAL_ACTIVATING"/>
    <property type="match status" value="1"/>
</dbReference>
<dbReference type="Pfam" id="PF04055">
    <property type="entry name" value="Radical_SAM"/>
    <property type="match status" value="1"/>
</dbReference>
<evidence type="ECO:0000256" key="9">
    <source>
        <dbReference type="ARBA" id="ARBA00023014"/>
    </source>
</evidence>
<organism evidence="12 13">
    <name type="scientific">Lederbergia lenta</name>
    <name type="common">Bacillus lentus</name>
    <dbReference type="NCBI Taxonomy" id="1467"/>
    <lineage>
        <taxon>Bacteria</taxon>
        <taxon>Bacillati</taxon>
        <taxon>Bacillota</taxon>
        <taxon>Bacilli</taxon>
        <taxon>Bacillales</taxon>
        <taxon>Bacillaceae</taxon>
        <taxon>Lederbergia</taxon>
    </lineage>
</organism>
<protein>
    <recommendedName>
        <fullName evidence="3 10">Pyruvate formate-lyase-activating enzyme</fullName>
        <ecNumber evidence="10">1.97.1.4</ecNumber>
    </recommendedName>
</protein>
<comment type="catalytic activity">
    <reaction evidence="10">
        <text>glycyl-[formate C-acetyltransferase] + reduced [flavodoxin] + S-adenosyl-L-methionine = glycin-2-yl radical-[formate C-acetyltransferase] + semiquinone [flavodoxin] + 5'-deoxyadenosine + L-methionine + H(+)</text>
        <dbReference type="Rhea" id="RHEA:19225"/>
        <dbReference type="Rhea" id="RHEA-COMP:10622"/>
        <dbReference type="Rhea" id="RHEA-COMP:12190"/>
        <dbReference type="Rhea" id="RHEA-COMP:12191"/>
        <dbReference type="Rhea" id="RHEA-COMP:14480"/>
        <dbReference type="ChEBI" id="CHEBI:15378"/>
        <dbReference type="ChEBI" id="CHEBI:17319"/>
        <dbReference type="ChEBI" id="CHEBI:29947"/>
        <dbReference type="ChEBI" id="CHEBI:32722"/>
        <dbReference type="ChEBI" id="CHEBI:57618"/>
        <dbReference type="ChEBI" id="CHEBI:57844"/>
        <dbReference type="ChEBI" id="CHEBI:59789"/>
        <dbReference type="ChEBI" id="CHEBI:140311"/>
        <dbReference type="EC" id="1.97.1.4"/>
    </reaction>
</comment>
<dbReference type="InterPro" id="IPR001989">
    <property type="entry name" value="Radical_activat_CS"/>
</dbReference>
<keyword evidence="6 10" id="KW-0479">Metal-binding</keyword>
<dbReference type="STRING" id="1348624.GCA_001591545_04087"/>
<dbReference type="CDD" id="cd01335">
    <property type="entry name" value="Radical_SAM"/>
    <property type="match status" value="1"/>
</dbReference>
<dbReference type="SUPFAM" id="SSF102114">
    <property type="entry name" value="Radical SAM enzymes"/>
    <property type="match status" value="1"/>
</dbReference>
<dbReference type="Gene3D" id="3.20.20.70">
    <property type="entry name" value="Aldolase class I"/>
    <property type="match status" value="1"/>
</dbReference>
<keyword evidence="4 10" id="KW-0004">4Fe-4S</keyword>
<dbReference type="GO" id="GO:0051539">
    <property type="term" value="F:4 iron, 4 sulfur cluster binding"/>
    <property type="evidence" value="ECO:0007669"/>
    <property type="project" value="UniProtKB-UniRule"/>
</dbReference>
<keyword evidence="13" id="KW-1185">Reference proteome</keyword>
<evidence type="ECO:0000256" key="6">
    <source>
        <dbReference type="ARBA" id="ARBA00022723"/>
    </source>
</evidence>
<evidence type="ECO:0000256" key="8">
    <source>
        <dbReference type="ARBA" id="ARBA00023004"/>
    </source>
</evidence>
<dbReference type="PANTHER" id="PTHR30352:SF5">
    <property type="entry name" value="PYRUVATE FORMATE-LYASE 1-ACTIVATING ENZYME"/>
    <property type="match status" value="1"/>
</dbReference>
<gene>
    <name evidence="12" type="primary">pflA_1</name>
    <name evidence="12" type="ORF">NCTC4824_00228</name>
</gene>
<sequence length="258" mass="29071">MVSFLKGSEMMKLKTHIHSVESCGTVDGPGLRYVIFTQGCLLRCQFCHNPDTWAFGKGEGMEVSVSSLMKDIKDYLPFLQASNGGVTVSGGEPLLHVDFLIELFTECKKLGIHTAIDSSGGCFTRKDRFIQSLDTLIELTDLVLLDLKQINDQKHRALTSISNKHILDFARYLNEKQVPIWVRHVLIPDITDQEADLRGLADFIHTLSNVRKVEVLPYHRLGVYKWEALGLDYPLKDVSTPTDDKVKWAQNILNEAVV</sequence>
<dbReference type="InterPro" id="IPR058240">
    <property type="entry name" value="rSAM_sf"/>
</dbReference>
<dbReference type="InterPro" id="IPR012839">
    <property type="entry name" value="Organic_radical_activase"/>
</dbReference>
<evidence type="ECO:0000259" key="11">
    <source>
        <dbReference type="PROSITE" id="PS51918"/>
    </source>
</evidence>
<comment type="cofactor">
    <cofactor evidence="10">
        <name>[4Fe-4S] cluster</name>
        <dbReference type="ChEBI" id="CHEBI:49883"/>
    </cofactor>
    <text evidence="10">Binds 1 [4Fe-4S] cluster. The cluster is coordinated with 3 cysteines and an exchangeable S-adenosyl-L-methionine.</text>
</comment>
<keyword evidence="9 10" id="KW-0411">Iron-sulfur</keyword>
<keyword evidence="7 10" id="KW-0560">Oxidoreductase</keyword>
<dbReference type="SFLD" id="SFLDS00029">
    <property type="entry name" value="Radical_SAM"/>
    <property type="match status" value="1"/>
</dbReference>
<dbReference type="NCBIfam" id="TIGR02493">
    <property type="entry name" value="PFLA"/>
    <property type="match status" value="1"/>
</dbReference>
<keyword evidence="8 10" id="KW-0408">Iron</keyword>
<dbReference type="SFLD" id="SFLDG01066">
    <property type="entry name" value="organic_radical-activating_enz"/>
    <property type="match status" value="1"/>
</dbReference>
<evidence type="ECO:0000256" key="10">
    <source>
        <dbReference type="RuleBase" id="RU362053"/>
    </source>
</evidence>
<name>A0A2X4VKB8_LEDLE</name>
<accession>A0A2X4VKB8</accession>
<evidence type="ECO:0000256" key="3">
    <source>
        <dbReference type="ARBA" id="ARBA00021356"/>
    </source>
</evidence>
<evidence type="ECO:0000256" key="1">
    <source>
        <dbReference type="ARBA" id="ARBA00003141"/>
    </source>
</evidence>
<dbReference type="GO" id="GO:0005737">
    <property type="term" value="C:cytoplasm"/>
    <property type="evidence" value="ECO:0007669"/>
    <property type="project" value="UniProtKB-SubCell"/>
</dbReference>
<evidence type="ECO:0000256" key="2">
    <source>
        <dbReference type="ARBA" id="ARBA00009777"/>
    </source>
</evidence>
<dbReference type="InterPro" id="IPR034457">
    <property type="entry name" value="Organic_radical-activating"/>
</dbReference>
<evidence type="ECO:0000256" key="4">
    <source>
        <dbReference type="ARBA" id="ARBA00022485"/>
    </source>
</evidence>
<feature type="domain" description="Radical SAM core" evidence="11">
    <location>
        <begin position="26"/>
        <end position="255"/>
    </location>
</feature>
<evidence type="ECO:0000256" key="5">
    <source>
        <dbReference type="ARBA" id="ARBA00022691"/>
    </source>
</evidence>
<evidence type="ECO:0000256" key="7">
    <source>
        <dbReference type="ARBA" id="ARBA00023002"/>
    </source>
</evidence>
<dbReference type="PANTHER" id="PTHR30352">
    <property type="entry name" value="PYRUVATE FORMATE-LYASE-ACTIVATING ENZYME"/>
    <property type="match status" value="1"/>
</dbReference>
<dbReference type="GO" id="GO:0016829">
    <property type="term" value="F:lyase activity"/>
    <property type="evidence" value="ECO:0007669"/>
    <property type="project" value="UniProtKB-KW"/>
</dbReference>
<dbReference type="GO" id="GO:0043365">
    <property type="term" value="F:[formate-C-acetyltransferase]-activating enzyme activity"/>
    <property type="evidence" value="ECO:0007669"/>
    <property type="project" value="UniProtKB-UniRule"/>
</dbReference>
<dbReference type="EMBL" id="LS483476">
    <property type="protein sequence ID" value="SQI51403.1"/>
    <property type="molecule type" value="Genomic_DNA"/>
</dbReference>
<reference evidence="12 13" key="1">
    <citation type="submission" date="2018-06" db="EMBL/GenBank/DDBJ databases">
        <authorList>
            <consortium name="Pathogen Informatics"/>
            <person name="Doyle S."/>
        </authorList>
    </citation>
    <scope>NUCLEOTIDE SEQUENCE [LARGE SCALE GENOMIC DNA]</scope>
    <source>
        <strain evidence="12 13">NCTC4824</strain>
    </source>
</reference>
<dbReference type="PROSITE" id="PS51918">
    <property type="entry name" value="RADICAL_SAM"/>
    <property type="match status" value="1"/>
</dbReference>
<dbReference type="PIRSF" id="PIRSF000371">
    <property type="entry name" value="PFL_act_enz"/>
    <property type="match status" value="1"/>
</dbReference>
<evidence type="ECO:0000313" key="13">
    <source>
        <dbReference type="Proteomes" id="UP000249134"/>
    </source>
</evidence>
<comment type="function">
    <text evidence="1 10">Activation of pyruvate formate-lyase under anaerobic conditions by generation of an organic free radical, using S-adenosylmethionine and reduced flavodoxin as cosubstrates to produce 5'-deoxy-adenosine.</text>
</comment>
<comment type="similarity">
    <text evidence="2 10">Belongs to the organic radical-activating enzymes family.</text>
</comment>
<keyword evidence="12" id="KW-0670">Pyruvate</keyword>
<dbReference type="GO" id="GO:0046872">
    <property type="term" value="F:metal ion binding"/>
    <property type="evidence" value="ECO:0007669"/>
    <property type="project" value="UniProtKB-UniRule"/>
</dbReference>
<keyword evidence="5 10" id="KW-0949">S-adenosyl-L-methionine</keyword>
<keyword evidence="10" id="KW-0963">Cytoplasm</keyword>
<dbReference type="InterPro" id="IPR012838">
    <property type="entry name" value="PFL1_activating"/>
</dbReference>
<dbReference type="InterPro" id="IPR007197">
    <property type="entry name" value="rSAM"/>
</dbReference>
<proteinExistence type="inferred from homology"/>
<keyword evidence="12" id="KW-0456">Lyase</keyword>
<dbReference type="AlphaFoldDB" id="A0A2X4VKB8"/>
<dbReference type="Proteomes" id="UP000249134">
    <property type="component" value="Chromosome 1"/>
</dbReference>
<comment type="subcellular location">
    <subcellularLocation>
        <location evidence="10">Cytoplasm</location>
    </subcellularLocation>
</comment>
<evidence type="ECO:0000313" key="12">
    <source>
        <dbReference type="EMBL" id="SQI51403.1"/>
    </source>
</evidence>
<dbReference type="KEGG" id="blen:NCTC4824_00228"/>
<dbReference type="EC" id="1.97.1.4" evidence="10"/>